<organism evidence="1">
    <name type="scientific">marine sediment metagenome</name>
    <dbReference type="NCBI Taxonomy" id="412755"/>
    <lineage>
        <taxon>unclassified sequences</taxon>
        <taxon>metagenomes</taxon>
        <taxon>ecological metagenomes</taxon>
    </lineage>
</organism>
<name>A0A0F8ZGU8_9ZZZZ</name>
<proteinExistence type="predicted"/>
<protein>
    <submittedName>
        <fullName evidence="1">Uncharacterized protein</fullName>
    </submittedName>
</protein>
<reference evidence="1" key="1">
    <citation type="journal article" date="2015" name="Nature">
        <title>Complex archaea that bridge the gap between prokaryotes and eukaryotes.</title>
        <authorList>
            <person name="Spang A."/>
            <person name="Saw J.H."/>
            <person name="Jorgensen S.L."/>
            <person name="Zaremba-Niedzwiedzka K."/>
            <person name="Martijn J."/>
            <person name="Lind A.E."/>
            <person name="van Eijk R."/>
            <person name="Schleper C."/>
            <person name="Guy L."/>
            <person name="Ettema T.J."/>
        </authorList>
    </citation>
    <scope>NUCLEOTIDE SEQUENCE</scope>
</reference>
<dbReference type="EMBL" id="LAZR01063586">
    <property type="protein sequence ID" value="KKK59226.1"/>
    <property type="molecule type" value="Genomic_DNA"/>
</dbReference>
<dbReference type="AlphaFoldDB" id="A0A0F8ZGU8"/>
<gene>
    <name evidence="1" type="ORF">LCGC14_3036490</name>
</gene>
<sequence>RLDMELCEIRGVLETAIRQGLDKDIPEGLRYVQISETLINKLCREILRAESLMIHPPVDT</sequence>
<comment type="caution">
    <text evidence="1">The sequence shown here is derived from an EMBL/GenBank/DDBJ whole genome shotgun (WGS) entry which is preliminary data.</text>
</comment>
<accession>A0A0F8ZGU8</accession>
<feature type="non-terminal residue" evidence="1">
    <location>
        <position position="1"/>
    </location>
</feature>
<evidence type="ECO:0000313" key="1">
    <source>
        <dbReference type="EMBL" id="KKK59226.1"/>
    </source>
</evidence>